<comment type="subunit">
    <text evidence="7">Homodimer. Forms a stable heterotetrameric complex of 2 MoeB and 2 MoaD during adenylation of MoaD.</text>
</comment>
<evidence type="ECO:0000256" key="2">
    <source>
        <dbReference type="ARBA" id="ARBA00022679"/>
    </source>
</evidence>
<proteinExistence type="inferred from homology"/>
<keyword evidence="4" id="KW-0067">ATP-binding</keyword>
<evidence type="ECO:0000256" key="10">
    <source>
        <dbReference type="ARBA" id="ARBA00075110"/>
    </source>
</evidence>
<accession>A0A2X0SP38</accession>
<dbReference type="InterPro" id="IPR035985">
    <property type="entry name" value="Ubiquitin-activating_enz"/>
</dbReference>
<evidence type="ECO:0000256" key="1">
    <source>
        <dbReference type="ARBA" id="ARBA00009919"/>
    </source>
</evidence>
<dbReference type="GO" id="GO:0061605">
    <property type="term" value="F:molybdopterin-synthase adenylyltransferase activity"/>
    <property type="evidence" value="ECO:0007669"/>
    <property type="project" value="UniProtKB-EC"/>
</dbReference>
<protein>
    <recommendedName>
        <fullName evidence="9">Molybdopterin-synthase adenylyltransferase</fullName>
        <ecNumber evidence="8">2.7.7.80</ecNumber>
    </recommendedName>
    <alternativeName>
        <fullName evidence="12">MoaD protein adenylase</fullName>
    </alternativeName>
    <alternativeName>
        <fullName evidence="10">Molybdopterin-converting factor subunit 1 adenylase</fullName>
    </alternativeName>
    <alternativeName>
        <fullName evidence="11">Sulfur carrier protein MoaD adenylyltransferase</fullName>
    </alternativeName>
</protein>
<keyword evidence="14" id="KW-0548">Nucleotidyltransferase</keyword>
<dbReference type="GO" id="GO:0008146">
    <property type="term" value="F:sulfotransferase activity"/>
    <property type="evidence" value="ECO:0007669"/>
    <property type="project" value="TreeGrafter"/>
</dbReference>
<evidence type="ECO:0000256" key="4">
    <source>
        <dbReference type="ARBA" id="ARBA00022840"/>
    </source>
</evidence>
<dbReference type="SUPFAM" id="SSF69572">
    <property type="entry name" value="Activating enzymes of the ubiquitin-like proteins"/>
    <property type="match status" value="1"/>
</dbReference>
<dbReference type="PANTHER" id="PTHR10953:SF102">
    <property type="entry name" value="ADENYLYLTRANSFERASE AND SULFURTRANSFERASE MOCS3"/>
    <property type="match status" value="1"/>
</dbReference>
<keyword evidence="3" id="KW-0547">Nucleotide-binding</keyword>
<dbReference type="NCBIfam" id="NF004281">
    <property type="entry name" value="PRK05690.1"/>
    <property type="match status" value="1"/>
</dbReference>
<dbReference type="Gene3D" id="3.40.50.720">
    <property type="entry name" value="NAD(P)-binding Rossmann-like Domain"/>
    <property type="match status" value="1"/>
</dbReference>
<evidence type="ECO:0000256" key="5">
    <source>
        <dbReference type="ARBA" id="ARBA00052218"/>
    </source>
</evidence>
<dbReference type="Pfam" id="PF00899">
    <property type="entry name" value="ThiF"/>
    <property type="match status" value="1"/>
</dbReference>
<dbReference type="GO" id="GO:0005524">
    <property type="term" value="F:ATP binding"/>
    <property type="evidence" value="ECO:0007669"/>
    <property type="project" value="UniProtKB-KW"/>
</dbReference>
<evidence type="ECO:0000313" key="14">
    <source>
        <dbReference type="EMBL" id="SPS06685.1"/>
    </source>
</evidence>
<evidence type="ECO:0000256" key="3">
    <source>
        <dbReference type="ARBA" id="ARBA00022741"/>
    </source>
</evidence>
<name>A0A2X0SP38_9PROT</name>
<evidence type="ECO:0000256" key="6">
    <source>
        <dbReference type="ARBA" id="ARBA00055169"/>
    </source>
</evidence>
<gene>
    <name evidence="14" type="primary">moeB</name>
    <name evidence="14" type="ORF">NITFAB_2278</name>
</gene>
<dbReference type="EMBL" id="LS423452">
    <property type="protein sequence ID" value="SPS06685.1"/>
    <property type="molecule type" value="Genomic_DNA"/>
</dbReference>
<dbReference type="GO" id="GO:0005829">
    <property type="term" value="C:cytosol"/>
    <property type="evidence" value="ECO:0007669"/>
    <property type="project" value="TreeGrafter"/>
</dbReference>
<dbReference type="PANTHER" id="PTHR10953">
    <property type="entry name" value="UBIQUITIN-ACTIVATING ENZYME E1"/>
    <property type="match status" value="1"/>
</dbReference>
<sequence>MNDEQLLRYSRHILLPDIGIEGQQKLRDAHVLIIGAGGLGSPAAMYLASSGVGTITLCDGDTVDLTNLQRQIVHRTASIGMSKVESARAVLAEINPDVCVRALNERADQIRLSELIEEADVVLDCSDNFATRYALNRVCVQLKKPFVSGAATRFDGQVAVFDMRDSHGPCYHCLYPEQSEALETRCAIMGVFSPLVGIIGSMQAAEALKVLMGIGTLLCSRLLVTDLLHMELRTVKLNKDPACRVCGTDRHLHSHSLAN</sequence>
<comment type="similarity">
    <text evidence="1">Belongs to the HesA/MoeB/ThiF family.</text>
</comment>
<dbReference type="InterPro" id="IPR045886">
    <property type="entry name" value="ThiF/MoeB/HesA"/>
</dbReference>
<feature type="domain" description="THIF-type NAD/FAD binding fold" evidence="13">
    <location>
        <begin position="9"/>
        <end position="245"/>
    </location>
</feature>
<dbReference type="AlphaFoldDB" id="A0A2X0SP38"/>
<reference evidence="14" key="1">
    <citation type="submission" date="2018-05" db="EMBL/GenBank/DDBJ databases">
        <authorList>
            <person name="Lanie J.A."/>
            <person name="Ng W.-L."/>
            <person name="Kazmierczak K.M."/>
            <person name="Andrzejewski T.M."/>
            <person name="Davidsen T.M."/>
            <person name="Wayne K.J."/>
            <person name="Tettelin H."/>
            <person name="Glass J.I."/>
            <person name="Rusch D."/>
            <person name="Podicherti R."/>
            <person name="Tsui H.-C.T."/>
            <person name="Winkler M.E."/>
        </authorList>
    </citation>
    <scope>NUCLEOTIDE SEQUENCE</scope>
    <source>
        <strain evidence="14">KNB</strain>
    </source>
</reference>
<comment type="function">
    <text evidence="6">Catalyzes the adenylation by ATP of the carboxyl group of the C-terminal glycine of sulfur carrier protein MoaD.</text>
</comment>
<evidence type="ECO:0000256" key="11">
    <source>
        <dbReference type="ARBA" id="ARBA00075328"/>
    </source>
</evidence>
<evidence type="ECO:0000259" key="13">
    <source>
        <dbReference type="Pfam" id="PF00899"/>
    </source>
</evidence>
<comment type="catalytic activity">
    <reaction evidence="5">
        <text>[molybdopterin-synthase sulfur-carrier protein]-C-terminal Gly-Gly + ATP + H(+) = [molybdopterin-synthase sulfur-carrier protein]-C-terminal Gly-Gly-AMP + diphosphate</text>
        <dbReference type="Rhea" id="RHEA:43616"/>
        <dbReference type="Rhea" id="RHEA-COMP:12159"/>
        <dbReference type="Rhea" id="RHEA-COMP:12202"/>
        <dbReference type="ChEBI" id="CHEBI:15378"/>
        <dbReference type="ChEBI" id="CHEBI:30616"/>
        <dbReference type="ChEBI" id="CHEBI:33019"/>
        <dbReference type="ChEBI" id="CHEBI:90618"/>
        <dbReference type="ChEBI" id="CHEBI:90778"/>
        <dbReference type="EC" id="2.7.7.80"/>
    </reaction>
</comment>
<dbReference type="GO" id="GO:0008641">
    <property type="term" value="F:ubiquitin-like modifier activating enzyme activity"/>
    <property type="evidence" value="ECO:0007669"/>
    <property type="project" value="InterPro"/>
</dbReference>
<keyword evidence="2 14" id="KW-0808">Transferase</keyword>
<evidence type="ECO:0000256" key="12">
    <source>
        <dbReference type="ARBA" id="ARBA00078531"/>
    </source>
</evidence>
<evidence type="ECO:0000256" key="7">
    <source>
        <dbReference type="ARBA" id="ARBA00063809"/>
    </source>
</evidence>
<evidence type="ECO:0000256" key="8">
    <source>
        <dbReference type="ARBA" id="ARBA00066884"/>
    </source>
</evidence>
<organism evidence="14">
    <name type="scientific">Candidatus Nitrotoga fabula</name>
    <dbReference type="NCBI Taxonomy" id="2182327"/>
    <lineage>
        <taxon>Bacteria</taxon>
        <taxon>Pseudomonadati</taxon>
        <taxon>Pseudomonadota</taxon>
        <taxon>Betaproteobacteria</taxon>
        <taxon>Nitrosomonadales</taxon>
        <taxon>Gallionellaceae</taxon>
        <taxon>Candidatus Nitrotoga</taxon>
    </lineage>
</organism>
<dbReference type="FunFam" id="3.40.50.720:FF:000033">
    <property type="entry name" value="Adenylyltransferase and sulfurtransferase MOCS3"/>
    <property type="match status" value="1"/>
</dbReference>
<dbReference type="CDD" id="cd00757">
    <property type="entry name" value="ThiF_MoeB_HesA_family"/>
    <property type="match status" value="1"/>
</dbReference>
<dbReference type="EC" id="2.7.7.80" evidence="8"/>
<dbReference type="InterPro" id="IPR000594">
    <property type="entry name" value="ThiF_NAD_FAD-bd"/>
</dbReference>
<dbReference type="GO" id="GO:0004792">
    <property type="term" value="F:thiosulfate-cyanide sulfurtransferase activity"/>
    <property type="evidence" value="ECO:0007669"/>
    <property type="project" value="TreeGrafter"/>
</dbReference>
<evidence type="ECO:0000256" key="9">
    <source>
        <dbReference type="ARBA" id="ARBA00073635"/>
    </source>
</evidence>